<sequence length="643" mass="70393">MKTLKLGLAVLATSALAGLQAQPRLAEPVLIGGGPAPTVAHAPISPMQEWTLLREAQANMARLGIKPKGAVAPFEWPIALEPGIEGTQRTAMVNFVDLNPAFPNQLRDYQCGRRTYDTAAGYNHRGTDIGLWPFSWQTMAQESVTVRAVAPGSIVLKRDGNFDRNCSFDVPDTPNLLFIAHDDGSIGWYLHMKSGSLTDKEPGDRVETGEVLGRVGSSGISTGPHLHFELRDSLAGNAAVIDPFSGQCNTQPSRWAEQPDYQIQRLESVSLHSAPPELFQDQCNRPENPHHQRHFQPGQRLYLALYYNGQRANETAEIRLLGPDGAELFNFPFAATAQQMGGDYLPGSYWYFPLDLPTVLAPGRYRVEVDFAGHTRSQDFAVGGAIYQASGAWFEPSQSGHGFITEVINQADGVKLAVTWFAYLNGEPIWLFGVGPIVDGQARVPVLISRGGDFPPNYDPAAVAFEPWGELNFEFSSSESGAVNWTTSYPGYGSGSLNLTRLARLGDINLDDFDRGMRACASGSWYSSTQNGHGIQAQVLDIDGSRQLLIAWYVYVNGKQTWLTGLGPISGKRAVVELRLTSGGQFPPDFDPAAVQSLPWGQAEFDFIDNQNMEMRWQSELEGFGSGSLQLQRLTTHLQAQCL</sequence>
<feature type="signal peptide" evidence="1">
    <location>
        <begin position="1"/>
        <end position="17"/>
    </location>
</feature>
<reference evidence="3 4" key="1">
    <citation type="submission" date="2020-09" db="EMBL/GenBank/DDBJ databases">
        <title>Pseudoxanthomonas sp. CAU 1598 isolated from sand of Yaerae Beach.</title>
        <authorList>
            <person name="Kim W."/>
        </authorList>
    </citation>
    <scope>NUCLEOTIDE SEQUENCE [LARGE SCALE GENOMIC DNA]</scope>
    <source>
        <strain evidence="3 4">CAU 1598</strain>
    </source>
</reference>
<accession>A0AAW3ZKN5</accession>
<dbReference type="PANTHER" id="PTHR21666:SF270">
    <property type="entry name" value="MUREIN HYDROLASE ACTIVATOR ENVC"/>
    <property type="match status" value="1"/>
</dbReference>
<protein>
    <submittedName>
        <fullName evidence="3">M23 family metallopeptidase</fullName>
    </submittedName>
</protein>
<dbReference type="Gene3D" id="2.70.70.10">
    <property type="entry name" value="Glucose Permease (Domain IIA)"/>
    <property type="match status" value="1"/>
</dbReference>
<dbReference type="RefSeq" id="WP_192029108.1">
    <property type="nucleotide sequence ID" value="NZ_JACYTR010000012.1"/>
</dbReference>
<dbReference type="SUPFAM" id="SSF51261">
    <property type="entry name" value="Duplicated hybrid motif"/>
    <property type="match status" value="1"/>
</dbReference>
<evidence type="ECO:0000259" key="2">
    <source>
        <dbReference type="Pfam" id="PF01551"/>
    </source>
</evidence>
<dbReference type="AlphaFoldDB" id="A0AAW3ZKN5"/>
<proteinExistence type="predicted"/>
<evidence type="ECO:0000256" key="1">
    <source>
        <dbReference type="SAM" id="SignalP"/>
    </source>
</evidence>
<evidence type="ECO:0000313" key="3">
    <source>
        <dbReference type="EMBL" id="MBD8525747.1"/>
    </source>
</evidence>
<dbReference type="Proteomes" id="UP000613768">
    <property type="component" value="Unassembled WGS sequence"/>
</dbReference>
<name>A0AAW3ZKN5_9GAMM</name>
<comment type="caution">
    <text evidence="3">The sequence shown here is derived from an EMBL/GenBank/DDBJ whole genome shotgun (WGS) entry which is preliminary data.</text>
</comment>
<dbReference type="EMBL" id="JACYTR010000012">
    <property type="protein sequence ID" value="MBD8525747.1"/>
    <property type="molecule type" value="Genomic_DNA"/>
</dbReference>
<feature type="domain" description="M23ase beta-sheet core" evidence="2">
    <location>
        <begin position="140"/>
        <end position="232"/>
    </location>
</feature>
<organism evidence="3 4">
    <name type="scientific">Pseudomarimonas arenosa</name>
    <dbReference type="NCBI Taxonomy" id="2774145"/>
    <lineage>
        <taxon>Bacteria</taxon>
        <taxon>Pseudomonadati</taxon>
        <taxon>Pseudomonadota</taxon>
        <taxon>Gammaproteobacteria</taxon>
        <taxon>Lysobacterales</taxon>
        <taxon>Lysobacteraceae</taxon>
        <taxon>Pseudomarimonas</taxon>
    </lineage>
</organism>
<dbReference type="PANTHER" id="PTHR21666">
    <property type="entry name" value="PEPTIDASE-RELATED"/>
    <property type="match status" value="1"/>
</dbReference>
<dbReference type="InterPro" id="IPR050570">
    <property type="entry name" value="Cell_wall_metabolism_enzyme"/>
</dbReference>
<dbReference type="InterPro" id="IPR011055">
    <property type="entry name" value="Dup_hybrid_motif"/>
</dbReference>
<dbReference type="InterPro" id="IPR016047">
    <property type="entry name" value="M23ase_b-sheet_dom"/>
</dbReference>
<dbReference type="Pfam" id="PF01551">
    <property type="entry name" value="Peptidase_M23"/>
    <property type="match status" value="1"/>
</dbReference>
<keyword evidence="1" id="KW-0732">Signal</keyword>
<gene>
    <name evidence="3" type="ORF">IFO71_08320</name>
</gene>
<keyword evidence="4" id="KW-1185">Reference proteome</keyword>
<feature type="chain" id="PRO_5043722301" evidence="1">
    <location>
        <begin position="18"/>
        <end position="643"/>
    </location>
</feature>
<dbReference type="CDD" id="cd12797">
    <property type="entry name" value="M23_peptidase"/>
    <property type="match status" value="1"/>
</dbReference>
<evidence type="ECO:0000313" key="4">
    <source>
        <dbReference type="Proteomes" id="UP000613768"/>
    </source>
</evidence>
<dbReference type="GO" id="GO:0004222">
    <property type="term" value="F:metalloendopeptidase activity"/>
    <property type="evidence" value="ECO:0007669"/>
    <property type="project" value="TreeGrafter"/>
</dbReference>